<comment type="caution">
    <text evidence="1">The sequence shown here is derived from an EMBL/GenBank/DDBJ whole genome shotgun (WGS) entry which is preliminary data.</text>
</comment>
<dbReference type="AlphaFoldDB" id="A0A9X3JH06"/>
<dbReference type="EMBL" id="JAPRFR010000002">
    <property type="protein sequence ID" value="MCZ0726134.1"/>
    <property type="molecule type" value="Genomic_DNA"/>
</dbReference>
<proteinExistence type="predicted"/>
<sequence>MNEEINYEQAIRLACELKQIPISKLHRKGLFHIAKFRCNPYAPLNYMEMYWIKSILGEETFDPVVVKHRLDRKSILNNLAGGVLKKLWEKDESDGVKEKTGIPVRRQKLLIENRKKLSLYEIKQIEKAYNITLKELVNSNKEKKVNTYKKEILSFKNVNGNFILRKQIKKIRGERKPETGNGVISYWEGVPSRVYR</sequence>
<accession>A0A9X3JH06</accession>
<gene>
    <name evidence="1" type="ORF">OW157_06045</name>
</gene>
<keyword evidence="2" id="KW-1185">Reference proteome</keyword>
<reference evidence="1" key="1">
    <citation type="submission" date="2022-12" db="EMBL/GenBank/DDBJ databases">
        <title>Description and comparative metabolic analysis of Aerococcus sp. nov., isolated from the feces of a pig.</title>
        <authorList>
            <person name="Chang Y.-H."/>
        </authorList>
    </citation>
    <scope>NUCLEOTIDE SEQUENCE</scope>
    <source>
        <strain evidence="1">YH-aer222</strain>
    </source>
</reference>
<evidence type="ECO:0000313" key="1">
    <source>
        <dbReference type="EMBL" id="MCZ0726134.1"/>
    </source>
</evidence>
<protein>
    <submittedName>
        <fullName evidence="1">Uncharacterized protein</fullName>
    </submittedName>
</protein>
<name>A0A9X3JH06_9LACT</name>
<organism evidence="1 2">
    <name type="scientific">Aerococcus kribbianus</name>
    <dbReference type="NCBI Taxonomy" id="2999064"/>
    <lineage>
        <taxon>Bacteria</taxon>
        <taxon>Bacillati</taxon>
        <taxon>Bacillota</taxon>
        <taxon>Bacilli</taxon>
        <taxon>Lactobacillales</taxon>
        <taxon>Aerococcaceae</taxon>
        <taxon>Aerococcus</taxon>
    </lineage>
</organism>
<evidence type="ECO:0000313" key="2">
    <source>
        <dbReference type="Proteomes" id="UP001146670"/>
    </source>
</evidence>
<dbReference type="RefSeq" id="WP_268752459.1">
    <property type="nucleotide sequence ID" value="NZ_JAPRFQ010000002.1"/>
</dbReference>
<dbReference type="Proteomes" id="UP001146670">
    <property type="component" value="Unassembled WGS sequence"/>
</dbReference>